<dbReference type="InParanoid" id="A0A067RAN6"/>
<keyword evidence="1" id="KW-0732">Signal</keyword>
<keyword evidence="3" id="KW-1185">Reference proteome</keyword>
<feature type="signal peptide" evidence="1">
    <location>
        <begin position="1"/>
        <end position="19"/>
    </location>
</feature>
<dbReference type="Gene3D" id="1.10.238.20">
    <property type="entry name" value="Pheromone/general odorant binding protein domain"/>
    <property type="match status" value="1"/>
</dbReference>
<dbReference type="InterPro" id="IPR036728">
    <property type="entry name" value="PBP_GOBP_sf"/>
</dbReference>
<evidence type="ECO:0000256" key="1">
    <source>
        <dbReference type="SAM" id="SignalP"/>
    </source>
</evidence>
<feature type="chain" id="PRO_5001644908" evidence="1">
    <location>
        <begin position="20"/>
        <end position="155"/>
    </location>
</feature>
<accession>A0A067RAN6</accession>
<dbReference type="Pfam" id="PF01395">
    <property type="entry name" value="PBP_GOBP"/>
    <property type="match status" value="1"/>
</dbReference>
<dbReference type="eggNOG" id="ENOG502SB5Y">
    <property type="taxonomic scope" value="Eukaryota"/>
</dbReference>
<dbReference type="SMART" id="SM00708">
    <property type="entry name" value="PhBP"/>
    <property type="match status" value="1"/>
</dbReference>
<proteinExistence type="predicted"/>
<sequence length="155" mass="17698">MSLLVACFICCITLGLVNGRAVMSESPTSSDLNNDLAVIRFCNLTSPISLESMNSILVNRQLSGVENVDGFKCFLHCLYYKYNWMDEEGEFSLANMKSSLEASRLDELAIDWIIFKCSAVDSLDRCERAFKFTECFWEETKEFENEDDSALYRTD</sequence>
<dbReference type="AlphaFoldDB" id="A0A067RAN6"/>
<dbReference type="SUPFAM" id="SSF47565">
    <property type="entry name" value="Insect pheromone/odorant-binding proteins"/>
    <property type="match status" value="1"/>
</dbReference>
<dbReference type="CDD" id="cd23992">
    <property type="entry name" value="PBP_GOBP"/>
    <property type="match status" value="1"/>
</dbReference>
<dbReference type="EMBL" id="KK852777">
    <property type="protein sequence ID" value="KDR16734.1"/>
    <property type="molecule type" value="Genomic_DNA"/>
</dbReference>
<dbReference type="Proteomes" id="UP000027135">
    <property type="component" value="Unassembled WGS sequence"/>
</dbReference>
<dbReference type="OMA" id="ELAIDWI"/>
<organism evidence="2 3">
    <name type="scientific">Zootermopsis nevadensis</name>
    <name type="common">Dampwood termite</name>
    <dbReference type="NCBI Taxonomy" id="136037"/>
    <lineage>
        <taxon>Eukaryota</taxon>
        <taxon>Metazoa</taxon>
        <taxon>Ecdysozoa</taxon>
        <taxon>Arthropoda</taxon>
        <taxon>Hexapoda</taxon>
        <taxon>Insecta</taxon>
        <taxon>Pterygota</taxon>
        <taxon>Neoptera</taxon>
        <taxon>Polyneoptera</taxon>
        <taxon>Dictyoptera</taxon>
        <taxon>Blattodea</taxon>
        <taxon>Blattoidea</taxon>
        <taxon>Termitoidae</taxon>
        <taxon>Termopsidae</taxon>
        <taxon>Zootermopsis</taxon>
    </lineage>
</organism>
<gene>
    <name evidence="2" type="ORF">L798_09261</name>
</gene>
<protein>
    <submittedName>
        <fullName evidence="2">Uncharacterized protein</fullName>
    </submittedName>
</protein>
<reference evidence="2 3" key="1">
    <citation type="journal article" date="2014" name="Nat. Commun.">
        <title>Molecular traces of alternative social organization in a termite genome.</title>
        <authorList>
            <person name="Terrapon N."/>
            <person name="Li C."/>
            <person name="Robertson H.M."/>
            <person name="Ji L."/>
            <person name="Meng X."/>
            <person name="Booth W."/>
            <person name="Chen Z."/>
            <person name="Childers C.P."/>
            <person name="Glastad K.M."/>
            <person name="Gokhale K."/>
            <person name="Gowin J."/>
            <person name="Gronenberg W."/>
            <person name="Hermansen R.A."/>
            <person name="Hu H."/>
            <person name="Hunt B.G."/>
            <person name="Huylmans A.K."/>
            <person name="Khalil S.M."/>
            <person name="Mitchell R.D."/>
            <person name="Munoz-Torres M.C."/>
            <person name="Mustard J.A."/>
            <person name="Pan H."/>
            <person name="Reese J.T."/>
            <person name="Scharf M.E."/>
            <person name="Sun F."/>
            <person name="Vogel H."/>
            <person name="Xiao J."/>
            <person name="Yang W."/>
            <person name="Yang Z."/>
            <person name="Yang Z."/>
            <person name="Zhou J."/>
            <person name="Zhu J."/>
            <person name="Brent C.S."/>
            <person name="Elsik C.G."/>
            <person name="Goodisman M.A."/>
            <person name="Liberles D.A."/>
            <person name="Roe R.M."/>
            <person name="Vargo E.L."/>
            <person name="Vilcinskas A."/>
            <person name="Wang J."/>
            <person name="Bornberg-Bauer E."/>
            <person name="Korb J."/>
            <person name="Zhang G."/>
            <person name="Liebig J."/>
        </authorList>
    </citation>
    <scope>NUCLEOTIDE SEQUENCE [LARGE SCALE GENOMIC DNA]</scope>
    <source>
        <tissue evidence="2">Whole organism</tissue>
    </source>
</reference>
<dbReference type="GO" id="GO:0005549">
    <property type="term" value="F:odorant binding"/>
    <property type="evidence" value="ECO:0007669"/>
    <property type="project" value="InterPro"/>
</dbReference>
<name>A0A067RAN6_ZOONE</name>
<dbReference type="InterPro" id="IPR006170">
    <property type="entry name" value="PBP/GOBP"/>
</dbReference>
<dbReference type="FunCoup" id="A0A067RAN6">
    <property type="interactions" value="22"/>
</dbReference>
<evidence type="ECO:0000313" key="2">
    <source>
        <dbReference type="EMBL" id="KDR16734.1"/>
    </source>
</evidence>
<evidence type="ECO:0000313" key="3">
    <source>
        <dbReference type="Proteomes" id="UP000027135"/>
    </source>
</evidence>